<gene>
    <name evidence="1" type="ORF">G7Y89_g4688</name>
</gene>
<dbReference type="EMBL" id="JAAMPI010000260">
    <property type="protein sequence ID" value="KAF4633437.1"/>
    <property type="molecule type" value="Genomic_DNA"/>
</dbReference>
<dbReference type="Proteomes" id="UP000566819">
    <property type="component" value="Unassembled WGS sequence"/>
</dbReference>
<comment type="caution">
    <text evidence="1">The sequence shown here is derived from an EMBL/GenBank/DDBJ whole genome shotgun (WGS) entry which is preliminary data.</text>
</comment>
<organism evidence="1 2">
    <name type="scientific">Cudoniella acicularis</name>
    <dbReference type="NCBI Taxonomy" id="354080"/>
    <lineage>
        <taxon>Eukaryota</taxon>
        <taxon>Fungi</taxon>
        <taxon>Dikarya</taxon>
        <taxon>Ascomycota</taxon>
        <taxon>Pezizomycotina</taxon>
        <taxon>Leotiomycetes</taxon>
        <taxon>Helotiales</taxon>
        <taxon>Tricladiaceae</taxon>
        <taxon>Cudoniella</taxon>
    </lineage>
</organism>
<evidence type="ECO:0000313" key="1">
    <source>
        <dbReference type="EMBL" id="KAF4633437.1"/>
    </source>
</evidence>
<accession>A0A8H4RNY8</accession>
<sequence length="76" mass="8180">MHISSTEDLEEPDRVAEVSGTVNCDDAEGILDAGKYRYVIHSLIDPRLALLTVRKASIPKSLRAAANLVGLDNTSS</sequence>
<protein>
    <submittedName>
        <fullName evidence="1">Uncharacterized protein</fullName>
    </submittedName>
</protein>
<proteinExistence type="predicted"/>
<keyword evidence="2" id="KW-1185">Reference proteome</keyword>
<reference evidence="1 2" key="1">
    <citation type="submission" date="2020-03" db="EMBL/GenBank/DDBJ databases">
        <title>Draft Genome Sequence of Cudoniella acicularis.</title>
        <authorList>
            <person name="Buettner E."/>
            <person name="Kellner H."/>
        </authorList>
    </citation>
    <scope>NUCLEOTIDE SEQUENCE [LARGE SCALE GENOMIC DNA]</scope>
    <source>
        <strain evidence="1 2">DSM 108380</strain>
    </source>
</reference>
<evidence type="ECO:0000313" key="2">
    <source>
        <dbReference type="Proteomes" id="UP000566819"/>
    </source>
</evidence>
<dbReference type="AlphaFoldDB" id="A0A8H4RNY8"/>
<name>A0A8H4RNY8_9HELO</name>